<dbReference type="InterPro" id="IPR046168">
    <property type="entry name" value="DUF6170"/>
</dbReference>
<evidence type="ECO:0000313" key="2">
    <source>
        <dbReference type="EMBL" id="TLU67695.1"/>
    </source>
</evidence>
<proteinExistence type="predicted"/>
<dbReference type="Proteomes" id="UP000307790">
    <property type="component" value="Unassembled WGS sequence"/>
</dbReference>
<evidence type="ECO:0008006" key="4">
    <source>
        <dbReference type="Google" id="ProtNLM"/>
    </source>
</evidence>
<dbReference type="EMBL" id="VCBC01000002">
    <property type="protein sequence ID" value="TLU67695.1"/>
    <property type="molecule type" value="Genomic_DNA"/>
</dbReference>
<protein>
    <recommendedName>
        <fullName evidence="4">Orphan protein</fullName>
    </recommendedName>
</protein>
<keyword evidence="1" id="KW-0812">Transmembrane</keyword>
<evidence type="ECO:0000256" key="1">
    <source>
        <dbReference type="SAM" id="Phobius"/>
    </source>
</evidence>
<keyword evidence="1" id="KW-0472">Membrane</keyword>
<keyword evidence="1" id="KW-1133">Transmembrane helix</keyword>
<feature type="transmembrane region" description="Helical" evidence="1">
    <location>
        <begin position="62"/>
        <end position="86"/>
    </location>
</feature>
<feature type="transmembrane region" description="Helical" evidence="1">
    <location>
        <begin position="38"/>
        <end position="56"/>
    </location>
</feature>
<keyword evidence="3" id="KW-1185">Reference proteome</keyword>
<name>A0A5R9IQ79_9GAMM</name>
<comment type="caution">
    <text evidence="2">The sequence shown here is derived from an EMBL/GenBank/DDBJ whole genome shotgun (WGS) entry which is preliminary data.</text>
</comment>
<dbReference type="OrthoDB" id="6388882at2"/>
<gene>
    <name evidence="2" type="ORF">FE810_01735</name>
</gene>
<dbReference type="AlphaFoldDB" id="A0A5R9IQ79"/>
<sequence>MKFYFSSNQIEALQAFNLHQRQQIIDIAGSKIKPTQKFVLNLIKLAILIPPFMMLAKVDSWLFILPLVFIMVGYFVVLRPFSLYFANQYIDKAIRDFKRQQED</sequence>
<evidence type="ECO:0000313" key="3">
    <source>
        <dbReference type="Proteomes" id="UP000307790"/>
    </source>
</evidence>
<dbReference type="RefSeq" id="WP_138318298.1">
    <property type="nucleotide sequence ID" value="NZ_VCBC01000002.1"/>
</dbReference>
<accession>A0A5R9IQ79</accession>
<organism evidence="2 3">
    <name type="scientific">Thalassotalea litorea</name>
    <dbReference type="NCBI Taxonomy" id="2020715"/>
    <lineage>
        <taxon>Bacteria</taxon>
        <taxon>Pseudomonadati</taxon>
        <taxon>Pseudomonadota</taxon>
        <taxon>Gammaproteobacteria</taxon>
        <taxon>Alteromonadales</taxon>
        <taxon>Colwelliaceae</taxon>
        <taxon>Thalassotalea</taxon>
    </lineage>
</organism>
<reference evidence="2 3" key="1">
    <citation type="submission" date="2019-05" db="EMBL/GenBank/DDBJ databases">
        <title>Genome sequences of Thalassotalea litorea 1K03283.</title>
        <authorList>
            <person name="Zhang D."/>
        </authorList>
    </citation>
    <scope>NUCLEOTIDE SEQUENCE [LARGE SCALE GENOMIC DNA]</scope>
    <source>
        <strain evidence="2 3">MCCC 1K03283</strain>
    </source>
</reference>
<dbReference type="Pfam" id="PF19667">
    <property type="entry name" value="DUF6170"/>
    <property type="match status" value="1"/>
</dbReference>